<dbReference type="Proteomes" id="UP001163328">
    <property type="component" value="Chromosome"/>
</dbReference>
<evidence type="ECO:0000256" key="3">
    <source>
        <dbReference type="RuleBase" id="RU363015"/>
    </source>
</evidence>
<dbReference type="Pfam" id="PF03641">
    <property type="entry name" value="Lysine_decarbox"/>
    <property type="match status" value="1"/>
</dbReference>
<comment type="catalytic activity">
    <reaction evidence="1">
        <text>AMP + H2O = D-ribose 5-phosphate + adenine</text>
        <dbReference type="Rhea" id="RHEA:20129"/>
        <dbReference type="ChEBI" id="CHEBI:15377"/>
        <dbReference type="ChEBI" id="CHEBI:16708"/>
        <dbReference type="ChEBI" id="CHEBI:78346"/>
        <dbReference type="ChEBI" id="CHEBI:456215"/>
        <dbReference type="EC" id="3.2.2.4"/>
    </reaction>
</comment>
<name>A0ABY6M0U4_9FLAO</name>
<gene>
    <name evidence="4" type="ORF">K5I29_00305</name>
</gene>
<proteinExistence type="inferred from homology"/>
<keyword evidence="3" id="KW-0378">Hydrolase</keyword>
<dbReference type="PANTHER" id="PTHR31223:SF70">
    <property type="entry name" value="LOG FAMILY PROTEIN YJL055W"/>
    <property type="match status" value="1"/>
</dbReference>
<keyword evidence="3" id="KW-0203">Cytokinin biosynthesis</keyword>
<evidence type="ECO:0000256" key="2">
    <source>
        <dbReference type="ARBA" id="ARBA00006763"/>
    </source>
</evidence>
<dbReference type="InterPro" id="IPR031100">
    <property type="entry name" value="LOG_fam"/>
</dbReference>
<dbReference type="PANTHER" id="PTHR31223">
    <property type="entry name" value="LOG FAMILY PROTEIN YJL055W"/>
    <property type="match status" value="1"/>
</dbReference>
<comment type="similarity">
    <text evidence="2 3">Belongs to the LOG family.</text>
</comment>
<sequence>MKSVAIYCAAKLGNQPIYEEKAKQLATYLAQQNIQVIYGGAKIGIMGAVAQTTMQNGGQVIGVMPKFLVDKEIANSDITELIITENMSQRKYKMIELADGFIALPGGFGTLEEIFEVITLAQVEQLNKPIAFYNIDNYYTPLFQFLENCVKTGLLHQKHFDLVIIDADYESLLNRMINHKKQ</sequence>
<dbReference type="EMBL" id="CP081495">
    <property type="protein sequence ID" value="UYW01437.1"/>
    <property type="molecule type" value="Genomic_DNA"/>
</dbReference>
<dbReference type="InterPro" id="IPR005269">
    <property type="entry name" value="LOG"/>
</dbReference>
<dbReference type="NCBIfam" id="TIGR00730">
    <property type="entry name" value="Rossman fold protein, TIGR00730 family"/>
    <property type="match status" value="1"/>
</dbReference>
<evidence type="ECO:0000313" key="4">
    <source>
        <dbReference type="EMBL" id="UYW01437.1"/>
    </source>
</evidence>
<dbReference type="SUPFAM" id="SSF102405">
    <property type="entry name" value="MCP/YpsA-like"/>
    <property type="match status" value="1"/>
</dbReference>
<organism evidence="4 5">
    <name type="scientific">Flavobacterium agricola</name>
    <dbReference type="NCBI Taxonomy" id="2870839"/>
    <lineage>
        <taxon>Bacteria</taxon>
        <taxon>Pseudomonadati</taxon>
        <taxon>Bacteroidota</taxon>
        <taxon>Flavobacteriia</taxon>
        <taxon>Flavobacteriales</taxon>
        <taxon>Flavobacteriaceae</taxon>
        <taxon>Flavobacterium</taxon>
    </lineage>
</organism>
<reference evidence="4" key="1">
    <citation type="submission" date="2021-08" db="EMBL/GenBank/DDBJ databases">
        <title>Flavobacterium sp. strain CC-SYL302.</title>
        <authorList>
            <person name="Lin S.-Y."/>
            <person name="Lee T.-H."/>
            <person name="Young C.-C."/>
        </authorList>
    </citation>
    <scope>NUCLEOTIDE SEQUENCE</scope>
    <source>
        <strain evidence="4">CC-SYL302</strain>
    </source>
</reference>
<dbReference type="RefSeq" id="WP_264433906.1">
    <property type="nucleotide sequence ID" value="NZ_CP081495.1"/>
</dbReference>
<dbReference type="Gene3D" id="3.40.50.450">
    <property type="match status" value="1"/>
</dbReference>
<keyword evidence="5" id="KW-1185">Reference proteome</keyword>
<protein>
    <recommendedName>
        <fullName evidence="3">Cytokinin riboside 5'-monophosphate phosphoribohydrolase</fullName>
        <ecNumber evidence="3">3.2.2.n1</ecNumber>
    </recommendedName>
</protein>
<evidence type="ECO:0000256" key="1">
    <source>
        <dbReference type="ARBA" id="ARBA00000274"/>
    </source>
</evidence>
<evidence type="ECO:0000313" key="5">
    <source>
        <dbReference type="Proteomes" id="UP001163328"/>
    </source>
</evidence>
<accession>A0ABY6M0U4</accession>
<dbReference type="EC" id="3.2.2.n1" evidence="3"/>